<name>A0ABD0WK93_UMBPY</name>
<evidence type="ECO:0000256" key="11">
    <source>
        <dbReference type="ARBA" id="ARBA00022840"/>
    </source>
</evidence>
<dbReference type="InterPro" id="IPR004308">
    <property type="entry name" value="GCS"/>
</dbReference>
<dbReference type="GO" id="GO:0034626">
    <property type="term" value="P:fatty acid elongation, polyunsaturated fatty acid"/>
    <property type="evidence" value="ECO:0007669"/>
    <property type="project" value="UniProtKB-UniRule"/>
</dbReference>
<feature type="transmembrane region" description="Helical" evidence="16">
    <location>
        <begin position="783"/>
        <end position="800"/>
    </location>
</feature>
<evidence type="ECO:0000256" key="13">
    <source>
        <dbReference type="ARBA" id="ARBA00023098"/>
    </source>
</evidence>
<dbReference type="EMBL" id="JAGEUA010000010">
    <property type="protein sequence ID" value="KAL0964662.1"/>
    <property type="molecule type" value="Genomic_DNA"/>
</dbReference>
<dbReference type="AlphaFoldDB" id="A0ABD0WK93"/>
<dbReference type="HAMAP" id="MF_03205">
    <property type="entry name" value="VLCF_elongase_5"/>
    <property type="match status" value="1"/>
</dbReference>
<dbReference type="PANTHER" id="PTHR11164:SF0">
    <property type="entry name" value="GLUTAMATE--CYSTEINE LIGASE CATALYTIC SUBUNIT"/>
    <property type="match status" value="1"/>
</dbReference>
<dbReference type="GO" id="GO:0006750">
    <property type="term" value="P:glutathione biosynthetic process"/>
    <property type="evidence" value="ECO:0007669"/>
    <property type="project" value="UniProtKB-KW"/>
</dbReference>
<keyword evidence="10 16" id="KW-0276">Fatty acid metabolism</keyword>
<feature type="transmembrane region" description="Helical" evidence="16">
    <location>
        <begin position="752"/>
        <end position="771"/>
    </location>
</feature>
<dbReference type="InterPro" id="IPR014746">
    <property type="entry name" value="Gln_synth/guanido_kin_cat_dom"/>
</dbReference>
<evidence type="ECO:0000256" key="10">
    <source>
        <dbReference type="ARBA" id="ARBA00022832"/>
    </source>
</evidence>
<dbReference type="Gene3D" id="3.30.590.50">
    <property type="match status" value="2"/>
</dbReference>
<dbReference type="GO" id="GO:0042761">
    <property type="term" value="P:very long-chain fatty acid biosynthetic process"/>
    <property type="evidence" value="ECO:0007669"/>
    <property type="project" value="UniProtKB-UniRule"/>
</dbReference>
<dbReference type="GO" id="GO:0006636">
    <property type="term" value="P:unsaturated fatty acid biosynthetic process"/>
    <property type="evidence" value="ECO:0007669"/>
    <property type="project" value="UniProtKB-UniRule"/>
</dbReference>
<keyword evidence="7" id="KW-0317">Glutathione biosynthesis</keyword>
<evidence type="ECO:0000256" key="15">
    <source>
        <dbReference type="ARBA" id="ARBA00023160"/>
    </source>
</evidence>
<keyword evidence="8 16" id="KW-0812">Transmembrane</keyword>
<feature type="transmembrane region" description="Helical" evidence="16">
    <location>
        <begin position="671"/>
        <end position="688"/>
    </location>
</feature>
<dbReference type="GO" id="GO:0005789">
    <property type="term" value="C:endoplasmic reticulum membrane"/>
    <property type="evidence" value="ECO:0007669"/>
    <property type="project" value="UniProtKB-SubCell"/>
</dbReference>
<comment type="caution">
    <text evidence="16">Lacks conserved residue(s) required for the propagation of feature annotation.</text>
</comment>
<evidence type="ECO:0000256" key="5">
    <source>
        <dbReference type="ARBA" id="ARBA00022598"/>
    </source>
</evidence>
<dbReference type="Pfam" id="PF03074">
    <property type="entry name" value="GCS"/>
    <property type="match status" value="1"/>
</dbReference>
<comment type="caution">
    <text evidence="17">The sequence shown here is derived from an EMBL/GenBank/DDBJ whole genome shotgun (WGS) entry which is preliminary data.</text>
</comment>
<dbReference type="InterPro" id="IPR002076">
    <property type="entry name" value="ELO_fam"/>
</dbReference>
<comment type="similarity">
    <text evidence="16">Belongs to the ELO family. ELOVL5 subfamily.</text>
</comment>
<dbReference type="GO" id="GO:0035338">
    <property type="term" value="P:long-chain fatty-acyl-CoA biosynthetic process"/>
    <property type="evidence" value="ECO:0007669"/>
    <property type="project" value="UniProtKB-UniRule"/>
</dbReference>
<dbReference type="InterPro" id="IPR033677">
    <property type="entry name" value="ELOVL5"/>
</dbReference>
<evidence type="ECO:0000256" key="16">
    <source>
        <dbReference type="HAMAP-Rule" id="MF_03205"/>
    </source>
</evidence>
<evidence type="ECO:0000256" key="7">
    <source>
        <dbReference type="ARBA" id="ARBA00022684"/>
    </source>
</evidence>
<feature type="transmembrane region" description="Helical" evidence="16">
    <location>
        <begin position="846"/>
        <end position="863"/>
    </location>
</feature>
<evidence type="ECO:0000313" key="18">
    <source>
        <dbReference type="Proteomes" id="UP001557470"/>
    </source>
</evidence>
<evidence type="ECO:0000256" key="1">
    <source>
        <dbReference type="ARBA" id="ARBA00004141"/>
    </source>
</evidence>
<keyword evidence="11" id="KW-0067">ATP-binding</keyword>
<reference evidence="17 18" key="1">
    <citation type="submission" date="2024-06" db="EMBL/GenBank/DDBJ databases">
        <authorList>
            <person name="Pan Q."/>
            <person name="Wen M."/>
            <person name="Jouanno E."/>
            <person name="Zahm M."/>
            <person name="Klopp C."/>
            <person name="Cabau C."/>
            <person name="Louis A."/>
            <person name="Berthelot C."/>
            <person name="Parey E."/>
            <person name="Roest Crollius H."/>
            <person name="Montfort J."/>
            <person name="Robinson-Rechavi M."/>
            <person name="Bouchez O."/>
            <person name="Lampietro C."/>
            <person name="Lopez Roques C."/>
            <person name="Donnadieu C."/>
            <person name="Postlethwait J."/>
            <person name="Bobe J."/>
            <person name="Verreycken H."/>
            <person name="Guiguen Y."/>
        </authorList>
    </citation>
    <scope>NUCLEOTIDE SEQUENCE [LARGE SCALE GENOMIC DNA]</scope>
    <source>
        <strain evidence="17">Up_M1</strain>
        <tissue evidence="17">Testis</tissue>
    </source>
</reference>
<dbReference type="GO" id="GO:0034625">
    <property type="term" value="P:fatty acid elongation, monounsaturated fatty acid"/>
    <property type="evidence" value="ECO:0007669"/>
    <property type="project" value="UniProtKB-UniRule"/>
</dbReference>
<evidence type="ECO:0000256" key="2">
    <source>
        <dbReference type="ARBA" id="ARBA00005006"/>
    </source>
</evidence>
<keyword evidence="16" id="KW-0966">Cell projection</keyword>
<comment type="subcellular location">
    <subcellularLocation>
        <location evidence="16">Endoplasmic reticulum membrane</location>
        <topology evidence="16">Multi-pass membrane protein</topology>
    </subcellularLocation>
    <subcellularLocation>
        <location evidence="16">Cell projection</location>
        <location evidence="16">Dendrite</location>
    </subcellularLocation>
    <subcellularLocation>
        <location evidence="1">Membrane</location>
        <topology evidence="1">Multi-pass membrane protein</topology>
    </subcellularLocation>
    <text evidence="16">In Purkinje cells, the protein localizes to the soma and proximal portion of the dendritic tree.</text>
</comment>
<evidence type="ECO:0000313" key="17">
    <source>
        <dbReference type="EMBL" id="KAL0964662.1"/>
    </source>
</evidence>
<keyword evidence="9" id="KW-0547">Nucleotide-binding</keyword>
<dbReference type="Gene3D" id="1.10.8.960">
    <property type="match status" value="1"/>
</dbReference>
<comment type="catalytic activity">
    <reaction evidence="16">
        <text>a very-long-chain acyl-CoA + malonyl-CoA + H(+) = a very-long-chain 3-oxoacyl-CoA + CO2 + CoA</text>
        <dbReference type="Rhea" id="RHEA:32727"/>
        <dbReference type="ChEBI" id="CHEBI:15378"/>
        <dbReference type="ChEBI" id="CHEBI:16526"/>
        <dbReference type="ChEBI" id="CHEBI:57287"/>
        <dbReference type="ChEBI" id="CHEBI:57384"/>
        <dbReference type="ChEBI" id="CHEBI:90725"/>
        <dbReference type="ChEBI" id="CHEBI:90736"/>
        <dbReference type="EC" id="2.3.1.199"/>
    </reaction>
</comment>
<dbReference type="GO" id="GO:0016874">
    <property type="term" value="F:ligase activity"/>
    <property type="evidence" value="ECO:0007669"/>
    <property type="project" value="UniProtKB-KW"/>
</dbReference>
<dbReference type="FunFam" id="3.30.590.50:FF:000003">
    <property type="entry name" value="Glutamate--cysteine ligase catalytic subunit"/>
    <property type="match status" value="1"/>
</dbReference>
<dbReference type="Proteomes" id="UP001557470">
    <property type="component" value="Unassembled WGS sequence"/>
</dbReference>
<protein>
    <recommendedName>
        <fullName evidence="16">Elongation of very long chain fatty acids protein 5</fullName>
        <ecNumber evidence="16">2.3.1.199</ecNumber>
    </recommendedName>
    <alternativeName>
        <fullName evidence="16">3-keto acyl-CoA synthase ELOVL5</fullName>
    </alternativeName>
    <alternativeName>
        <fullName evidence="16">ELOVL fatty acid elongase 5</fullName>
        <shortName evidence="16">ELOVL FA elongase 5</shortName>
    </alternativeName>
    <alternativeName>
        <fullName evidence="16">Very long chain 3-ketoacyl-CoA synthase 5</fullName>
    </alternativeName>
    <alternativeName>
        <fullName evidence="16">Very long chain 3-oxoacyl-CoA synthase 5</fullName>
    </alternativeName>
</protein>
<dbReference type="SUPFAM" id="SSF55931">
    <property type="entry name" value="Glutamine synthetase/guanido kinase"/>
    <property type="match status" value="1"/>
</dbReference>
<comment type="similarity">
    <text evidence="3">Belongs to the glutamate--cysteine ligase type 3 family.</text>
</comment>
<gene>
    <name evidence="16" type="primary">ELOVL5</name>
    <name evidence="17" type="ORF">UPYG_G00327200</name>
</gene>
<evidence type="ECO:0000256" key="3">
    <source>
        <dbReference type="ARBA" id="ARBA00008100"/>
    </source>
</evidence>
<comment type="pathway">
    <text evidence="2">Sulfur metabolism; glutathione biosynthesis; glutathione from L-cysteine and L-glutamate: step 1/2.</text>
</comment>
<dbReference type="GO" id="GO:0005524">
    <property type="term" value="F:ATP binding"/>
    <property type="evidence" value="ECO:0007669"/>
    <property type="project" value="UniProtKB-KW"/>
</dbReference>
<evidence type="ECO:0000256" key="6">
    <source>
        <dbReference type="ARBA" id="ARBA00022679"/>
    </source>
</evidence>
<keyword evidence="4 16" id="KW-0444">Lipid biosynthesis</keyword>
<keyword evidence="5" id="KW-0436">Ligase</keyword>
<evidence type="ECO:0000256" key="9">
    <source>
        <dbReference type="ARBA" id="ARBA00022741"/>
    </source>
</evidence>
<sequence length="934" mass="108591">MGLLSQGSPLNWVETKKYADHVRKHGIVQFLNIYNKVKERQKDVLLWGDEVEYMLIEMDHENEKVRLVLNGGEVLETLQDKGEKTNPNHPTLWRPEYGSYMIEGTPGQPYGGTMSEFNTVEDNMGKRRREASSVLNENETLATITSFPRLGCPGFTQPEYNPTPVEKGVSKSLFFPDEAINRHPRFSTLTRNIRHRRGEKVVINVPIFKDKHTPSPFIEMFPEDDGEATRAALPDHIYMDAMGFGMGNCCLQVTFQACSIEEARYLYDQLATFCPIVMALSAASPFYRGYVSDIDCRWGVISASVDDRTAEERGLEPLKTNKFRILKSRYDSIDSYLSSCGEKYNDIDLTIDEEIYKQLLDAGIDKLLAQHVAHLFIRDPLSLFEEKIHLDDDNESDHFENLQSTNWQTMRFKPPPPNSEIGWRVEFRPMEVQLTDFENSAYVVFIVLLTRVILSYKLDFLIPLSKVDENMKVAQKRNAVQEGMFYFRKDIYKGCNPVLDNSSSAQNGVDNEGENDYALMSIDTIINGKEGVFQGLIPILNCYLENMEVDVDTRCTILNYLKLIKKRASGELMTMAKWMREFVDKHPQYKQDSVITDKINYDLIGKVHVILLLFSLTDEVVHLCFENQAAKVRIIQRLEMEDFNHRLNTYIDTWMGPRDERVRGWLLLDNYTPTFALTVMYLLVVWMGPKYMRHRQPMSCRGLLVVYNLGLAILSSYMFYEMVSAVWEGGYNFYCQDTRSAGESDTRVTRVLWWYFFSKIIEFMDTFFFILRKNNHQITFLHIYHHASMLNIWWFVMNWVPCGHCYFGACLNSFIHILMYSYYGLSAIPAMRPYLWWKRYITQGQLIQFFLTMSQTICAVIWPCGFPKGWLYFQISYMVTLIVLFSNFYIQTYKKRSASRKKEYDQNGSVSPVNGHVNEAATSETITHWKVKEA</sequence>
<feature type="transmembrane region" description="Helical" evidence="16">
    <location>
        <begin position="869"/>
        <end position="890"/>
    </location>
</feature>
<dbReference type="FunFam" id="3.30.590.50:FF:000002">
    <property type="entry name" value="Glutamate--cysteine ligase catalytic subunit"/>
    <property type="match status" value="1"/>
</dbReference>
<dbReference type="GO" id="GO:0030425">
    <property type="term" value="C:dendrite"/>
    <property type="evidence" value="ECO:0007669"/>
    <property type="project" value="UniProtKB-SubCell"/>
</dbReference>
<dbReference type="GO" id="GO:0009922">
    <property type="term" value="F:fatty acid elongase activity"/>
    <property type="evidence" value="ECO:0007669"/>
    <property type="project" value="UniProtKB-UniRule"/>
</dbReference>
<keyword evidence="18" id="KW-1185">Reference proteome</keyword>
<comment type="pathway">
    <text evidence="16">Lipid metabolism; polyunsaturated fatty acid biosynthesis.</text>
</comment>
<evidence type="ECO:0000256" key="14">
    <source>
        <dbReference type="ARBA" id="ARBA00023136"/>
    </source>
</evidence>
<proteinExistence type="inferred from homology"/>
<accession>A0ABD0WK93</accession>
<organism evidence="17 18">
    <name type="scientific">Umbra pygmaea</name>
    <name type="common">Eastern mudminnow</name>
    <dbReference type="NCBI Taxonomy" id="75934"/>
    <lineage>
        <taxon>Eukaryota</taxon>
        <taxon>Metazoa</taxon>
        <taxon>Chordata</taxon>
        <taxon>Craniata</taxon>
        <taxon>Vertebrata</taxon>
        <taxon>Euteleostomi</taxon>
        <taxon>Actinopterygii</taxon>
        <taxon>Neopterygii</taxon>
        <taxon>Teleostei</taxon>
        <taxon>Protacanthopterygii</taxon>
        <taxon>Esociformes</taxon>
        <taxon>Umbridae</taxon>
        <taxon>Umbra</taxon>
    </lineage>
</organism>
<keyword evidence="15 16" id="KW-0275">Fatty acid biosynthesis</keyword>
<dbReference type="PANTHER" id="PTHR11164">
    <property type="entry name" value="GLUTAMATE CYSTEINE LIGASE"/>
    <property type="match status" value="1"/>
</dbReference>
<feature type="transmembrane region" description="Helical" evidence="16">
    <location>
        <begin position="700"/>
        <end position="720"/>
    </location>
</feature>
<keyword evidence="13 16" id="KW-0443">Lipid metabolism</keyword>
<evidence type="ECO:0000256" key="4">
    <source>
        <dbReference type="ARBA" id="ARBA00022516"/>
    </source>
</evidence>
<keyword evidence="14 16" id="KW-0472">Membrane</keyword>
<evidence type="ECO:0000256" key="8">
    <source>
        <dbReference type="ARBA" id="ARBA00022692"/>
    </source>
</evidence>
<dbReference type="Pfam" id="PF01151">
    <property type="entry name" value="ELO"/>
    <property type="match status" value="1"/>
</dbReference>
<evidence type="ECO:0000256" key="12">
    <source>
        <dbReference type="ARBA" id="ARBA00022989"/>
    </source>
</evidence>
<keyword evidence="12 16" id="KW-1133">Transmembrane helix</keyword>
<dbReference type="EC" id="2.3.1.199" evidence="16"/>
<keyword evidence="6 16" id="KW-0808">Transferase</keyword>
<comment type="function">
    <text evidence="16">Catalyzes the first and rate-limiting reaction of the four reactions that constitute the long-chain fatty acids elongation cycle. This endoplasmic reticulum-bound enzymatic process allows the addition of 2 carbons to the chain of long- and very long-chain fatty acids (VLCFAs) per cycle. Condensing enzyme that acts specifically toward polyunsaturated acyl-CoA with the higher activity toward C18:3(n-6) acyl-CoA. May participate to the production of monounsaturated and of polyunsaturated VLCFAs of different chain lengths that are involved in multiple biological processes as precursors of membrane lipids and lipid mediators.</text>
</comment>
<keyword evidence="16" id="KW-0256">Endoplasmic reticulum</keyword>